<evidence type="ECO:0000256" key="1">
    <source>
        <dbReference type="SAM" id="Coils"/>
    </source>
</evidence>
<dbReference type="EMBL" id="CP020743">
    <property type="protein sequence ID" value="ARJ21867.1"/>
    <property type="molecule type" value="Genomic_DNA"/>
</dbReference>
<dbReference type="AlphaFoldDB" id="A0A1W6A7U5"/>
<sequence length="251" mass="29229">MDHRIIRSQEIIEELLTISLNTEQWKALARRSGISPLEVFGENYTNPQKADALVERAMQFDKEEDLIRIAADLSCAAVIVEEQSNSNRTTFSKLDTQLAIKLGELYQELLVKLNEAEEEYEEEEFSGANENVDDGNEIIEFKRKLRDVAEFSPSNCIHAIDSKNENTVLKRKAKKLGFDKYEELIKKMRNYYNKRILSRYPPNLYNADKRLEIMIDELFEFLPASFQDDDAIDYLNGIIFDTTFQCKIFNE</sequence>
<gene>
    <name evidence="2" type="ORF">B7492_11740</name>
</gene>
<evidence type="ECO:0000313" key="3">
    <source>
        <dbReference type="Proteomes" id="UP000192932"/>
    </source>
</evidence>
<dbReference type="RefSeq" id="WP_085310767.1">
    <property type="nucleotide sequence ID" value="NZ_CP020743.1"/>
</dbReference>
<reference evidence="2 3" key="1">
    <citation type="submission" date="2017-04" db="EMBL/GenBank/DDBJ databases">
        <title>The Characteristic of a Fine Plant Growth-Promoting Rhizobacteria Bacillus mycoides Gnyt1 and its Whole Genome Sequencing Analysis.</title>
        <authorList>
            <person name="Li J.H."/>
            <person name="Yao T."/>
        </authorList>
    </citation>
    <scope>NUCLEOTIDE SEQUENCE [LARGE SCALE GENOMIC DNA]</scope>
    <source>
        <strain evidence="2 3">Gnyt1</strain>
    </source>
</reference>
<name>A0A1W6A7U5_BACMY</name>
<keyword evidence="1" id="KW-0175">Coiled coil</keyword>
<feature type="coiled-coil region" evidence="1">
    <location>
        <begin position="99"/>
        <end position="126"/>
    </location>
</feature>
<organism evidence="2 3">
    <name type="scientific">Bacillus mycoides</name>
    <dbReference type="NCBI Taxonomy" id="1405"/>
    <lineage>
        <taxon>Bacteria</taxon>
        <taxon>Bacillati</taxon>
        <taxon>Bacillota</taxon>
        <taxon>Bacilli</taxon>
        <taxon>Bacillales</taxon>
        <taxon>Bacillaceae</taxon>
        <taxon>Bacillus</taxon>
        <taxon>Bacillus cereus group</taxon>
    </lineage>
</organism>
<accession>A0A1W6A7U5</accession>
<protein>
    <submittedName>
        <fullName evidence="2">Uncharacterized protein</fullName>
    </submittedName>
</protein>
<dbReference type="Proteomes" id="UP000192932">
    <property type="component" value="Chromosome"/>
</dbReference>
<proteinExistence type="predicted"/>
<evidence type="ECO:0000313" key="2">
    <source>
        <dbReference type="EMBL" id="ARJ21867.1"/>
    </source>
</evidence>